<evidence type="ECO:0000313" key="3">
    <source>
        <dbReference type="Proteomes" id="UP000277007"/>
    </source>
</evidence>
<name>A0A3S0I1M9_9PROT</name>
<dbReference type="OrthoDB" id="7362473at2"/>
<feature type="signal peptide" evidence="1">
    <location>
        <begin position="1"/>
        <end position="22"/>
    </location>
</feature>
<keyword evidence="1" id="KW-0732">Signal</keyword>
<feature type="chain" id="PRO_5018563121" evidence="1">
    <location>
        <begin position="23"/>
        <end position="105"/>
    </location>
</feature>
<reference evidence="2 3" key="1">
    <citation type="submission" date="2018-12" db="EMBL/GenBank/DDBJ databases">
        <authorList>
            <person name="Yang Y."/>
        </authorList>
    </citation>
    <scope>NUCLEOTIDE SEQUENCE [LARGE SCALE GENOMIC DNA]</scope>
    <source>
        <strain evidence="2 3">L-25-5w-1</strain>
    </source>
</reference>
<protein>
    <submittedName>
        <fullName evidence="2">Uncharacterized protein</fullName>
    </submittedName>
</protein>
<accession>A0A3S0I1M9</accession>
<sequence>MKRVLATVVSAIVLCAAGASFAADTYNTVPAGDAQYAQCLSYSKSIYTGGDEASLIPGQTKAQAWCTCMWNETPDDFRGSLAKFAETDKGAAMNKLCERYSGWNS</sequence>
<comment type="caution">
    <text evidence="2">The sequence shown here is derived from an EMBL/GenBank/DDBJ whole genome shotgun (WGS) entry which is preliminary data.</text>
</comment>
<dbReference type="Proteomes" id="UP000277007">
    <property type="component" value="Unassembled WGS sequence"/>
</dbReference>
<dbReference type="AlphaFoldDB" id="A0A3S0I1M9"/>
<evidence type="ECO:0000256" key="1">
    <source>
        <dbReference type="SAM" id="SignalP"/>
    </source>
</evidence>
<organism evidence="2 3">
    <name type="scientific">Azospirillum griseum</name>
    <dbReference type="NCBI Taxonomy" id="2496639"/>
    <lineage>
        <taxon>Bacteria</taxon>
        <taxon>Pseudomonadati</taxon>
        <taxon>Pseudomonadota</taxon>
        <taxon>Alphaproteobacteria</taxon>
        <taxon>Rhodospirillales</taxon>
        <taxon>Azospirillaceae</taxon>
        <taxon>Azospirillum</taxon>
    </lineage>
</organism>
<dbReference type="EMBL" id="RXMA01000007">
    <property type="protein sequence ID" value="RTR21063.1"/>
    <property type="molecule type" value="Genomic_DNA"/>
</dbReference>
<keyword evidence="3" id="KW-1185">Reference proteome</keyword>
<dbReference type="RefSeq" id="WP_126614677.1">
    <property type="nucleotide sequence ID" value="NZ_JBHUCY010000029.1"/>
</dbReference>
<evidence type="ECO:0000313" key="2">
    <source>
        <dbReference type="EMBL" id="RTR21063.1"/>
    </source>
</evidence>
<gene>
    <name evidence="2" type="ORF">EJ903_10010</name>
</gene>
<proteinExistence type="predicted"/>